<evidence type="ECO:0000256" key="1">
    <source>
        <dbReference type="SAM" id="Phobius"/>
    </source>
</evidence>
<name>A0ABU1MKP6_9SPHN</name>
<sequence length="134" mass="14066">MPIRFALTALVFLLGLFDVFMAASFLFTPHAGAAILGVSAAVPAGWATIRADFTAFFGVAALCMMVGAWRRNGDLLLVPGLLFGVALIGRALDLALVGAYPGWAQPMAVEALHVIVLGAAWRILPHHRVGELAG</sequence>
<feature type="transmembrane region" description="Helical" evidence="1">
    <location>
        <begin position="75"/>
        <end position="97"/>
    </location>
</feature>
<feature type="transmembrane region" description="Helical" evidence="1">
    <location>
        <begin position="44"/>
        <end position="68"/>
    </location>
</feature>
<proteinExistence type="predicted"/>
<reference evidence="2 3" key="1">
    <citation type="submission" date="2023-07" db="EMBL/GenBank/DDBJ databases">
        <title>Sorghum-associated microbial communities from plants grown in Nebraska, USA.</title>
        <authorList>
            <person name="Schachtman D."/>
        </authorList>
    </citation>
    <scope>NUCLEOTIDE SEQUENCE [LARGE SCALE GENOMIC DNA]</scope>
    <source>
        <strain evidence="2 3">DS1027</strain>
    </source>
</reference>
<organism evidence="2 3">
    <name type="scientific">Novosphingobium capsulatum</name>
    <dbReference type="NCBI Taxonomy" id="13688"/>
    <lineage>
        <taxon>Bacteria</taxon>
        <taxon>Pseudomonadati</taxon>
        <taxon>Pseudomonadota</taxon>
        <taxon>Alphaproteobacteria</taxon>
        <taxon>Sphingomonadales</taxon>
        <taxon>Sphingomonadaceae</taxon>
        <taxon>Novosphingobium</taxon>
    </lineage>
</organism>
<evidence type="ECO:0000313" key="3">
    <source>
        <dbReference type="Proteomes" id="UP001184150"/>
    </source>
</evidence>
<dbReference type="EMBL" id="JAVDRD010000003">
    <property type="protein sequence ID" value="MDR6510901.1"/>
    <property type="molecule type" value="Genomic_DNA"/>
</dbReference>
<keyword evidence="1" id="KW-0472">Membrane</keyword>
<evidence type="ECO:0000313" key="2">
    <source>
        <dbReference type="EMBL" id="MDR6510901.1"/>
    </source>
</evidence>
<keyword evidence="1" id="KW-1133">Transmembrane helix</keyword>
<gene>
    <name evidence="2" type="ORF">J2792_001767</name>
</gene>
<keyword evidence="3" id="KW-1185">Reference proteome</keyword>
<evidence type="ECO:0008006" key="4">
    <source>
        <dbReference type="Google" id="ProtNLM"/>
    </source>
</evidence>
<dbReference type="Proteomes" id="UP001184150">
    <property type="component" value="Unassembled WGS sequence"/>
</dbReference>
<dbReference type="RefSeq" id="WP_022674587.1">
    <property type="nucleotide sequence ID" value="NZ_JAVDRD010000003.1"/>
</dbReference>
<accession>A0ABU1MKP6</accession>
<protein>
    <recommendedName>
        <fullName evidence="4">DUF4345 domain-containing protein</fullName>
    </recommendedName>
</protein>
<keyword evidence="1" id="KW-0812">Transmembrane</keyword>
<comment type="caution">
    <text evidence="2">The sequence shown here is derived from an EMBL/GenBank/DDBJ whole genome shotgun (WGS) entry which is preliminary data.</text>
</comment>